<gene>
    <name evidence="1" type="ORF">AB1Y20_007298</name>
</gene>
<name>A0AB34IWT7_PRYPA</name>
<protein>
    <recommendedName>
        <fullName evidence="3">FkbM family methyltransferase</fullName>
    </recommendedName>
</protein>
<dbReference type="AlphaFoldDB" id="A0AB34IWT7"/>
<evidence type="ECO:0000313" key="2">
    <source>
        <dbReference type="Proteomes" id="UP001515480"/>
    </source>
</evidence>
<dbReference type="Proteomes" id="UP001515480">
    <property type="component" value="Unassembled WGS sequence"/>
</dbReference>
<reference evidence="1 2" key="1">
    <citation type="journal article" date="2024" name="Science">
        <title>Giant polyketide synthase enzymes in the biosynthesis of giant marine polyether toxins.</title>
        <authorList>
            <person name="Fallon T.R."/>
            <person name="Shende V.V."/>
            <person name="Wierzbicki I.H."/>
            <person name="Pendleton A.L."/>
            <person name="Watervoot N.F."/>
            <person name="Auber R.P."/>
            <person name="Gonzalez D.J."/>
            <person name="Wisecaver J.H."/>
            <person name="Moore B.S."/>
        </authorList>
    </citation>
    <scope>NUCLEOTIDE SEQUENCE [LARGE SCALE GENOMIC DNA]</scope>
    <source>
        <strain evidence="1 2">12B1</strain>
    </source>
</reference>
<comment type="caution">
    <text evidence="1">The sequence shown here is derived from an EMBL/GenBank/DDBJ whole genome shotgun (WGS) entry which is preliminary data.</text>
</comment>
<accession>A0AB34IWT7</accession>
<keyword evidence="2" id="KW-1185">Reference proteome</keyword>
<sequence length="188" mass="20848">MNRPSTMDYELVVQHLNLARAHARLLPVRQWIALLPNSSLVVQVGANDHAYAGVSGAHDPAVECIRRGWRALLIEPTPLAFERLSARYEHHRRQGVKLLNAAICNSSGRGSAPFGGPSCRPGQTARMYNLDTTNATGHWGDNRSDARCITMVPRSNFHYLLELASFDPWHVGKHSKQVLKRIASPVLA</sequence>
<dbReference type="EMBL" id="JBGBPQ010000017">
    <property type="protein sequence ID" value="KAL1507684.1"/>
    <property type="molecule type" value="Genomic_DNA"/>
</dbReference>
<evidence type="ECO:0008006" key="3">
    <source>
        <dbReference type="Google" id="ProtNLM"/>
    </source>
</evidence>
<organism evidence="1 2">
    <name type="scientific">Prymnesium parvum</name>
    <name type="common">Toxic golden alga</name>
    <dbReference type="NCBI Taxonomy" id="97485"/>
    <lineage>
        <taxon>Eukaryota</taxon>
        <taxon>Haptista</taxon>
        <taxon>Haptophyta</taxon>
        <taxon>Prymnesiophyceae</taxon>
        <taxon>Prymnesiales</taxon>
        <taxon>Prymnesiaceae</taxon>
        <taxon>Prymnesium</taxon>
    </lineage>
</organism>
<evidence type="ECO:0000313" key="1">
    <source>
        <dbReference type="EMBL" id="KAL1507684.1"/>
    </source>
</evidence>
<proteinExistence type="predicted"/>